<dbReference type="InterPro" id="IPR000719">
    <property type="entry name" value="Prot_kinase_dom"/>
</dbReference>
<evidence type="ECO:0000259" key="5">
    <source>
        <dbReference type="PROSITE" id="PS50011"/>
    </source>
</evidence>
<dbReference type="PROSITE" id="PS50011">
    <property type="entry name" value="PROTEIN_KINASE_DOM"/>
    <property type="match status" value="1"/>
</dbReference>
<dbReference type="EMBL" id="QKYT01000481">
    <property type="protein sequence ID" value="RIA84600.1"/>
    <property type="molecule type" value="Genomic_DNA"/>
</dbReference>
<accession>A0A397SED2</accession>
<dbReference type="SUPFAM" id="SSF56112">
    <property type="entry name" value="Protein kinase-like (PK-like)"/>
    <property type="match status" value="1"/>
</dbReference>
<dbReference type="Pfam" id="PF00069">
    <property type="entry name" value="Pkinase"/>
    <property type="match status" value="1"/>
</dbReference>
<dbReference type="Gene3D" id="1.10.510.10">
    <property type="entry name" value="Transferase(Phosphotransferase) domain 1"/>
    <property type="match status" value="1"/>
</dbReference>
<comment type="caution">
    <text evidence="6">The sequence shown here is derived from an EMBL/GenBank/DDBJ whole genome shotgun (WGS) entry which is preliminary data.</text>
</comment>
<evidence type="ECO:0000256" key="4">
    <source>
        <dbReference type="ARBA" id="ARBA00022840"/>
    </source>
</evidence>
<dbReference type="AlphaFoldDB" id="A0A397SED2"/>
<evidence type="ECO:0000313" key="7">
    <source>
        <dbReference type="Proteomes" id="UP000265703"/>
    </source>
</evidence>
<evidence type="ECO:0000256" key="2">
    <source>
        <dbReference type="ARBA" id="ARBA00022737"/>
    </source>
</evidence>
<dbReference type="PANTHER" id="PTHR48056">
    <property type="entry name" value="LRR RECEPTOR-LIKE SERINE/THREONINE-PROTEIN KINASE-RELATED"/>
    <property type="match status" value="1"/>
</dbReference>
<dbReference type="PANTHER" id="PTHR48056:SF81">
    <property type="entry name" value="RECEPTOR PROTEIN-TYROSINE KINASE CEPR1"/>
    <property type="match status" value="1"/>
</dbReference>
<keyword evidence="2" id="KW-0677">Repeat</keyword>
<organism evidence="6 7">
    <name type="scientific">Glomus cerebriforme</name>
    <dbReference type="NCBI Taxonomy" id="658196"/>
    <lineage>
        <taxon>Eukaryota</taxon>
        <taxon>Fungi</taxon>
        <taxon>Fungi incertae sedis</taxon>
        <taxon>Mucoromycota</taxon>
        <taxon>Glomeromycotina</taxon>
        <taxon>Glomeromycetes</taxon>
        <taxon>Glomerales</taxon>
        <taxon>Glomeraceae</taxon>
        <taxon>Glomus</taxon>
    </lineage>
</organism>
<keyword evidence="6" id="KW-0418">Kinase</keyword>
<dbReference type="STRING" id="658196.A0A397SED2"/>
<dbReference type="Proteomes" id="UP000265703">
    <property type="component" value="Unassembled WGS sequence"/>
</dbReference>
<keyword evidence="7" id="KW-1185">Reference proteome</keyword>
<evidence type="ECO:0000256" key="1">
    <source>
        <dbReference type="ARBA" id="ARBA00022614"/>
    </source>
</evidence>
<name>A0A397SED2_9GLOM</name>
<feature type="domain" description="Protein kinase" evidence="5">
    <location>
        <begin position="1"/>
        <end position="132"/>
    </location>
</feature>
<protein>
    <submittedName>
        <fullName evidence="6">Kinase-like domain-containing protein</fullName>
    </submittedName>
</protein>
<dbReference type="GO" id="GO:0004672">
    <property type="term" value="F:protein kinase activity"/>
    <property type="evidence" value="ECO:0007669"/>
    <property type="project" value="InterPro"/>
</dbReference>
<keyword evidence="4" id="KW-0067">ATP-binding</keyword>
<dbReference type="GO" id="GO:0005524">
    <property type="term" value="F:ATP binding"/>
    <property type="evidence" value="ECO:0007669"/>
    <property type="project" value="UniProtKB-KW"/>
</dbReference>
<dbReference type="InterPro" id="IPR011009">
    <property type="entry name" value="Kinase-like_dom_sf"/>
</dbReference>
<evidence type="ECO:0000256" key="3">
    <source>
        <dbReference type="ARBA" id="ARBA00022741"/>
    </source>
</evidence>
<gene>
    <name evidence="6" type="ORF">C1645_808689</name>
</gene>
<dbReference type="InterPro" id="IPR050647">
    <property type="entry name" value="Plant_LRR-RLKs"/>
</dbReference>
<evidence type="ECO:0000313" key="6">
    <source>
        <dbReference type="EMBL" id="RIA84600.1"/>
    </source>
</evidence>
<keyword evidence="1" id="KW-0433">Leucine-rich repeat</keyword>
<keyword evidence="6" id="KW-0808">Transferase</keyword>
<dbReference type="OrthoDB" id="10261027at2759"/>
<proteinExistence type="predicted"/>
<sequence length="132" mass="15106">MTVKEIIREHSCNVLVHQDLIIKLADFGLSKRIEAASKSKSKLLGMIPYIDPKSVMDDNNSIKLKEKFNVYSVGVLLWEISSGIPPFYEETYDLSLMFKISQECWNSEPNSRPSMHEVVKTLKMLIQQNGTK</sequence>
<reference evidence="6 7" key="1">
    <citation type="submission" date="2018-06" db="EMBL/GenBank/DDBJ databases">
        <title>Comparative genomics reveals the genomic features of Rhizophagus irregularis, R. cerebriforme, R. diaphanum and Gigaspora rosea, and their symbiotic lifestyle signature.</title>
        <authorList>
            <person name="Morin E."/>
            <person name="San Clemente H."/>
            <person name="Chen E.C.H."/>
            <person name="De La Providencia I."/>
            <person name="Hainaut M."/>
            <person name="Kuo A."/>
            <person name="Kohler A."/>
            <person name="Murat C."/>
            <person name="Tang N."/>
            <person name="Roy S."/>
            <person name="Loubradou J."/>
            <person name="Henrissat B."/>
            <person name="Grigoriev I.V."/>
            <person name="Corradi N."/>
            <person name="Roux C."/>
            <person name="Martin F.M."/>
        </authorList>
    </citation>
    <scope>NUCLEOTIDE SEQUENCE [LARGE SCALE GENOMIC DNA]</scope>
    <source>
        <strain evidence="6 7">DAOM 227022</strain>
    </source>
</reference>
<keyword evidence="3" id="KW-0547">Nucleotide-binding</keyword>